<sequence>MPSTPSLNDLRQQQQLAFLAQKTELRIGHAHACPLPPEHLAELDEHASEVTAVLESGLTARVFQLKLAGADYALKKARPNCLVQNLDGQTSFLNELQRRAEIDALRQRHGGFSGIVPTLYGSLAQGIILSPWLSGGTLQDWDERKLIQLFASGAELCRHGLFEWDFCPGNLIDDGRQLWLFDFGYMYRFDPLTQFNSAGQGNDVPEHHLAERIETRAYFAWLLEQEQTRGQDSALAAFRLEKEIAIEAYRKLRLELGADGANGDVLGWLDGLGQQWRQALRGDGEALYWQEGWRSHRLDLDDDIRGQTCTPRTLARCDWMLNALQGNFDALRSSGALAHETIRPERGALLDHYRRLRSQAEDFQIA</sequence>
<evidence type="ECO:0000313" key="2">
    <source>
        <dbReference type="Proteomes" id="UP000186513"/>
    </source>
</evidence>
<dbReference type="OrthoDB" id="6211283at2"/>
<dbReference type="RefSeq" id="WP_072428480.1">
    <property type="nucleotide sequence ID" value="NZ_FPKR01000007.1"/>
</dbReference>
<protein>
    <recommendedName>
        <fullName evidence="3">Phosphotransferase enzyme family protein</fullName>
    </recommendedName>
</protein>
<dbReference type="Proteomes" id="UP000186513">
    <property type="component" value="Unassembled WGS sequence"/>
</dbReference>
<accession>A0A1K2HIA7</accession>
<gene>
    <name evidence="1" type="ORF">SAMN02745887_01967</name>
</gene>
<proteinExistence type="predicted"/>
<keyword evidence="2" id="KW-1185">Reference proteome</keyword>
<reference evidence="1 2" key="1">
    <citation type="submission" date="2016-11" db="EMBL/GenBank/DDBJ databases">
        <authorList>
            <person name="Jaros S."/>
            <person name="Januszkiewicz K."/>
            <person name="Wedrychowicz H."/>
        </authorList>
    </citation>
    <scope>NUCLEOTIDE SEQUENCE [LARGE SCALE GENOMIC DNA]</scope>
    <source>
        <strain evidence="1 2">DSM 18899</strain>
    </source>
</reference>
<organism evidence="1 2">
    <name type="scientific">Chitinimonas taiwanensis DSM 18899</name>
    <dbReference type="NCBI Taxonomy" id="1121279"/>
    <lineage>
        <taxon>Bacteria</taxon>
        <taxon>Pseudomonadati</taxon>
        <taxon>Pseudomonadota</taxon>
        <taxon>Betaproteobacteria</taxon>
        <taxon>Neisseriales</taxon>
        <taxon>Chitinibacteraceae</taxon>
        <taxon>Chitinimonas</taxon>
    </lineage>
</organism>
<dbReference type="SUPFAM" id="SSF56112">
    <property type="entry name" value="Protein kinase-like (PK-like)"/>
    <property type="match status" value="1"/>
</dbReference>
<evidence type="ECO:0008006" key="3">
    <source>
        <dbReference type="Google" id="ProtNLM"/>
    </source>
</evidence>
<dbReference type="AlphaFoldDB" id="A0A1K2HIA7"/>
<evidence type="ECO:0000313" key="1">
    <source>
        <dbReference type="EMBL" id="SFZ76459.1"/>
    </source>
</evidence>
<name>A0A1K2HIA7_9NEIS</name>
<dbReference type="STRING" id="1121279.SAMN02745887_01967"/>
<dbReference type="EMBL" id="FPKR01000007">
    <property type="protein sequence ID" value="SFZ76459.1"/>
    <property type="molecule type" value="Genomic_DNA"/>
</dbReference>
<dbReference type="InterPro" id="IPR011009">
    <property type="entry name" value="Kinase-like_dom_sf"/>
</dbReference>